<evidence type="ECO:0000259" key="9">
    <source>
        <dbReference type="Pfam" id="PF13962"/>
    </source>
</evidence>
<feature type="transmembrane region" description="Helical" evidence="8">
    <location>
        <begin position="347"/>
        <end position="370"/>
    </location>
</feature>
<reference evidence="10" key="2">
    <citation type="submission" date="2023-06" db="EMBL/GenBank/DDBJ databases">
        <authorList>
            <person name="Ma L."/>
            <person name="Liu K.-W."/>
            <person name="Li Z."/>
            <person name="Hsiao Y.-Y."/>
            <person name="Qi Y."/>
            <person name="Fu T."/>
            <person name="Tang G."/>
            <person name="Zhang D."/>
            <person name="Sun W.-H."/>
            <person name="Liu D.-K."/>
            <person name="Li Y."/>
            <person name="Chen G.-Z."/>
            <person name="Liu X.-D."/>
            <person name="Liao X.-Y."/>
            <person name="Jiang Y.-T."/>
            <person name="Yu X."/>
            <person name="Hao Y."/>
            <person name="Huang J."/>
            <person name="Zhao X.-W."/>
            <person name="Ke S."/>
            <person name="Chen Y.-Y."/>
            <person name="Wu W.-L."/>
            <person name="Hsu J.-L."/>
            <person name="Lin Y.-F."/>
            <person name="Huang M.-D."/>
            <person name="Li C.-Y."/>
            <person name="Huang L."/>
            <person name="Wang Z.-W."/>
            <person name="Zhao X."/>
            <person name="Zhong W.-Y."/>
            <person name="Peng D.-H."/>
            <person name="Ahmad S."/>
            <person name="Lan S."/>
            <person name="Zhang J.-S."/>
            <person name="Tsai W.-C."/>
            <person name="Van De Peer Y."/>
            <person name="Liu Z.-J."/>
        </authorList>
    </citation>
    <scope>NUCLEOTIDE SEQUENCE</scope>
    <source>
        <strain evidence="10">SCP</strain>
        <tissue evidence="10">Leaves</tissue>
    </source>
</reference>
<keyword evidence="5 7" id="KW-0040">ANK repeat</keyword>
<accession>A0AAV9A145</accession>
<dbReference type="InterPro" id="IPR026961">
    <property type="entry name" value="PGG_dom"/>
</dbReference>
<dbReference type="Proteomes" id="UP001179952">
    <property type="component" value="Unassembled WGS sequence"/>
</dbReference>
<dbReference type="Pfam" id="PF13962">
    <property type="entry name" value="PGG"/>
    <property type="match status" value="1"/>
</dbReference>
<evidence type="ECO:0000313" key="11">
    <source>
        <dbReference type="Proteomes" id="UP001179952"/>
    </source>
</evidence>
<comment type="subcellular location">
    <subcellularLocation>
        <location evidence="1">Membrane</location>
        <topology evidence="1">Multi-pass membrane protein</topology>
    </subcellularLocation>
</comment>
<protein>
    <recommendedName>
        <fullName evidence="9">PGG domain-containing protein</fullName>
    </recommendedName>
</protein>
<keyword evidence="3" id="KW-0677">Repeat</keyword>
<proteinExistence type="predicted"/>
<evidence type="ECO:0000256" key="5">
    <source>
        <dbReference type="ARBA" id="ARBA00023043"/>
    </source>
</evidence>
<reference evidence="10" key="1">
    <citation type="journal article" date="2023" name="Nat. Commun.">
        <title>Diploid and tetraploid genomes of Acorus and the evolution of monocots.</title>
        <authorList>
            <person name="Ma L."/>
            <person name="Liu K.W."/>
            <person name="Li Z."/>
            <person name="Hsiao Y.Y."/>
            <person name="Qi Y."/>
            <person name="Fu T."/>
            <person name="Tang G.D."/>
            <person name="Zhang D."/>
            <person name="Sun W.H."/>
            <person name="Liu D.K."/>
            <person name="Li Y."/>
            <person name="Chen G.Z."/>
            <person name="Liu X.D."/>
            <person name="Liao X.Y."/>
            <person name="Jiang Y.T."/>
            <person name="Yu X."/>
            <person name="Hao Y."/>
            <person name="Huang J."/>
            <person name="Zhao X.W."/>
            <person name="Ke S."/>
            <person name="Chen Y.Y."/>
            <person name="Wu W.L."/>
            <person name="Hsu J.L."/>
            <person name="Lin Y.F."/>
            <person name="Huang M.D."/>
            <person name="Li C.Y."/>
            <person name="Huang L."/>
            <person name="Wang Z.W."/>
            <person name="Zhao X."/>
            <person name="Zhong W.Y."/>
            <person name="Peng D.H."/>
            <person name="Ahmad S."/>
            <person name="Lan S."/>
            <person name="Zhang J.S."/>
            <person name="Tsai W.C."/>
            <person name="Van de Peer Y."/>
            <person name="Liu Z.J."/>
        </authorList>
    </citation>
    <scope>NUCLEOTIDE SEQUENCE</scope>
    <source>
        <strain evidence="10">SCP</strain>
    </source>
</reference>
<dbReference type="Gene3D" id="1.25.40.20">
    <property type="entry name" value="Ankyrin repeat-containing domain"/>
    <property type="match status" value="1"/>
</dbReference>
<keyword evidence="4 8" id="KW-1133">Transmembrane helix</keyword>
<keyword evidence="11" id="KW-1185">Reference proteome</keyword>
<organism evidence="10 11">
    <name type="scientific">Acorus gramineus</name>
    <name type="common">Dwarf sweet flag</name>
    <dbReference type="NCBI Taxonomy" id="55184"/>
    <lineage>
        <taxon>Eukaryota</taxon>
        <taxon>Viridiplantae</taxon>
        <taxon>Streptophyta</taxon>
        <taxon>Embryophyta</taxon>
        <taxon>Tracheophyta</taxon>
        <taxon>Spermatophyta</taxon>
        <taxon>Magnoliopsida</taxon>
        <taxon>Liliopsida</taxon>
        <taxon>Acoraceae</taxon>
        <taxon>Acorus</taxon>
    </lineage>
</organism>
<dbReference type="SMART" id="SM00248">
    <property type="entry name" value="ANK"/>
    <property type="match status" value="4"/>
</dbReference>
<dbReference type="GO" id="GO:0005886">
    <property type="term" value="C:plasma membrane"/>
    <property type="evidence" value="ECO:0007669"/>
    <property type="project" value="TreeGrafter"/>
</dbReference>
<evidence type="ECO:0000256" key="7">
    <source>
        <dbReference type="PROSITE-ProRule" id="PRU00023"/>
    </source>
</evidence>
<dbReference type="PROSITE" id="PS50297">
    <property type="entry name" value="ANK_REP_REGION"/>
    <property type="match status" value="1"/>
</dbReference>
<dbReference type="InterPro" id="IPR036770">
    <property type="entry name" value="Ankyrin_rpt-contain_sf"/>
</dbReference>
<evidence type="ECO:0000256" key="4">
    <source>
        <dbReference type="ARBA" id="ARBA00022989"/>
    </source>
</evidence>
<comment type="caution">
    <text evidence="10">The sequence shown here is derived from an EMBL/GenBank/DDBJ whole genome shotgun (WGS) entry which is preliminary data.</text>
</comment>
<evidence type="ECO:0000256" key="6">
    <source>
        <dbReference type="ARBA" id="ARBA00023136"/>
    </source>
</evidence>
<name>A0AAV9A145_ACOGR</name>
<dbReference type="Pfam" id="PF12796">
    <property type="entry name" value="Ank_2"/>
    <property type="match status" value="2"/>
</dbReference>
<dbReference type="PANTHER" id="PTHR24186:SF38">
    <property type="entry name" value="ANKYRIN REPEAT FAMILY PROTEIN"/>
    <property type="match status" value="1"/>
</dbReference>
<evidence type="ECO:0000256" key="3">
    <source>
        <dbReference type="ARBA" id="ARBA00022737"/>
    </source>
</evidence>
<feature type="repeat" description="ANK" evidence="7">
    <location>
        <begin position="49"/>
        <end position="71"/>
    </location>
</feature>
<dbReference type="SUPFAM" id="SSF48403">
    <property type="entry name" value="Ankyrin repeat"/>
    <property type="match status" value="1"/>
</dbReference>
<dbReference type="PROSITE" id="PS50088">
    <property type="entry name" value="ANK_REPEAT"/>
    <property type="match status" value="1"/>
</dbReference>
<evidence type="ECO:0000313" key="10">
    <source>
        <dbReference type="EMBL" id="KAK1257319.1"/>
    </source>
</evidence>
<feature type="transmembrane region" description="Helical" evidence="8">
    <location>
        <begin position="308"/>
        <end position="332"/>
    </location>
</feature>
<sequence length="412" mass="45375">MLRLKPELSRTRNSEGYCPIHLASTWGRVDIVKEMVAADKSLARLCDGNGCTALHAAAANNQVEVLEALLKEEPGLAREVTGEGETALHVALKNFMIGAATHLIAHCKDILNVADGSGNTALHCAAARKQVQMLNVLLSERDIRRNDENAYGYTPLDMIHSCPTTGPNNDGEIIQSMLHAGCKNSGRKFTQPVSSDIKKTSTSRGWIKKLIPRDWNDWYKMDSHRMKEVHQTLMIVATIISSVAFQAGVSPPHIDSSRPPNGASPPNGAPLNETPLFLQLDMLALMISASVIIFLVSGLPLKHRFTTWLLTIALWAALSLLVYAFVVAVYMAGGVDVWDGYKLVRTWLGLMACLFLYHFIALVIILLSWLRRKSKRKMARSVKFVRGAWGWLRLRTGSGRALASQDALANSI</sequence>
<keyword evidence="2 8" id="KW-0812">Transmembrane</keyword>
<dbReference type="InterPro" id="IPR002110">
    <property type="entry name" value="Ankyrin_rpt"/>
</dbReference>
<evidence type="ECO:0000256" key="1">
    <source>
        <dbReference type="ARBA" id="ARBA00004141"/>
    </source>
</evidence>
<gene>
    <name evidence="10" type="ORF">QJS04_geneDACA024588</name>
</gene>
<dbReference type="PANTHER" id="PTHR24186">
    <property type="entry name" value="PROTEIN PHOSPHATASE 1 REGULATORY SUBUNIT"/>
    <property type="match status" value="1"/>
</dbReference>
<feature type="transmembrane region" description="Helical" evidence="8">
    <location>
        <begin position="276"/>
        <end position="296"/>
    </location>
</feature>
<dbReference type="AlphaFoldDB" id="A0AAV9A145"/>
<dbReference type="EMBL" id="JAUJYN010000049">
    <property type="protein sequence ID" value="KAK1257319.1"/>
    <property type="molecule type" value="Genomic_DNA"/>
</dbReference>
<keyword evidence="6 8" id="KW-0472">Membrane</keyword>
<evidence type="ECO:0000256" key="8">
    <source>
        <dbReference type="SAM" id="Phobius"/>
    </source>
</evidence>
<evidence type="ECO:0000256" key="2">
    <source>
        <dbReference type="ARBA" id="ARBA00022692"/>
    </source>
</evidence>
<feature type="domain" description="PGG" evidence="9">
    <location>
        <begin position="224"/>
        <end position="331"/>
    </location>
</feature>